<evidence type="ECO:0000256" key="1">
    <source>
        <dbReference type="SAM" id="MobiDB-lite"/>
    </source>
</evidence>
<sequence length="716" mass="81616">MPTSPSHTGDVSAGITENAEGLAIIKEEQTSPPVSMKFIASKPKIGAPSQERLCKCASRKTKCASPQTDETANVETLVKEKENSLRTEYDKLLEKKITLARERFNFILQSEQVRACYMLREAHRERQEKIKALESQLECKNLAALMFVMCTERTRSKLEKLRLIEEYTTYINRLQDLLTEGQGLILNLSRGYKTAARVDYEWREKMKKVVGQFMKFIYHFTGGPEETNQYFIDLPKLLKTEAPIVDDPNEDPCDSEELEEEEESVPENEDAKPWWNSLEDDCRPFVMFGDMADFKPPERRKVLNTVKAIKAAKSAPPIWKKYVFNEMMLKRSCENVDDIKDMYPNLKRLSMVSQHTQDSNIDKNAGISKISVASRRQTTASLECRGTNHANGNDMGSLLKIITSASMRPKKTTDKSALLGARDSMEIQSSTKLKHLNNKSEIKGQPQTNVKLEIGKKCSIGDLEELHQLEETSSELIPAEGQDKKETESVQSLERSLPPGLGSVHHDSLEVIPSHKPDDKFKDHTINYERYCPVERCKLMQVDSFTRSLPPYMKASPYIQFQQLYEDYETCSPEQLEILKERLAAKNAENVDEEESESSVKEWEEGGVGTQTSLESMLPPCTCTEGNPSPVDSKFVFDVRDLIPVKQVIDFVRKECLFDDTIDFDRFKVVGEHSDHSILRESKPVIDSNRARVQSLTRILRQHPSLLDIFQANTRC</sequence>
<feature type="region of interest" description="Disordered" evidence="1">
    <location>
        <begin position="243"/>
        <end position="273"/>
    </location>
</feature>
<comment type="caution">
    <text evidence="2">The sequence shown here is derived from an EMBL/GenBank/DDBJ whole genome shotgun (WGS) entry which is preliminary data.</text>
</comment>
<name>A0A8S0ZGH4_ARCPL</name>
<dbReference type="EMBL" id="CADEBD010000290">
    <property type="protein sequence ID" value="CAB3232467.1"/>
    <property type="molecule type" value="Genomic_DNA"/>
</dbReference>
<gene>
    <name evidence="2" type="ORF">APLA_LOCUS5669</name>
</gene>
<dbReference type="AlphaFoldDB" id="A0A8S0ZGH4"/>
<evidence type="ECO:0000313" key="3">
    <source>
        <dbReference type="Proteomes" id="UP000494256"/>
    </source>
</evidence>
<protein>
    <submittedName>
        <fullName evidence="2">Uncharacterized protein</fullName>
    </submittedName>
</protein>
<accession>A0A8S0ZGH4</accession>
<dbReference type="Proteomes" id="UP000494256">
    <property type="component" value="Unassembled WGS sequence"/>
</dbReference>
<proteinExistence type="predicted"/>
<evidence type="ECO:0000313" key="2">
    <source>
        <dbReference type="EMBL" id="CAB3232467.1"/>
    </source>
</evidence>
<feature type="compositionally biased region" description="Acidic residues" evidence="1">
    <location>
        <begin position="247"/>
        <end position="268"/>
    </location>
</feature>
<dbReference type="OrthoDB" id="7479787at2759"/>
<organism evidence="2 3">
    <name type="scientific">Arctia plantaginis</name>
    <name type="common">Wood tiger moth</name>
    <name type="synonym">Phalaena plantaginis</name>
    <dbReference type="NCBI Taxonomy" id="874455"/>
    <lineage>
        <taxon>Eukaryota</taxon>
        <taxon>Metazoa</taxon>
        <taxon>Ecdysozoa</taxon>
        <taxon>Arthropoda</taxon>
        <taxon>Hexapoda</taxon>
        <taxon>Insecta</taxon>
        <taxon>Pterygota</taxon>
        <taxon>Neoptera</taxon>
        <taxon>Endopterygota</taxon>
        <taxon>Lepidoptera</taxon>
        <taxon>Glossata</taxon>
        <taxon>Ditrysia</taxon>
        <taxon>Noctuoidea</taxon>
        <taxon>Erebidae</taxon>
        <taxon>Arctiinae</taxon>
        <taxon>Arctia</taxon>
    </lineage>
</organism>
<reference evidence="2 3" key="1">
    <citation type="submission" date="2020-04" db="EMBL/GenBank/DDBJ databases">
        <authorList>
            <person name="Wallbank WR R."/>
            <person name="Pardo Diaz C."/>
            <person name="Kozak K."/>
            <person name="Martin S."/>
            <person name="Jiggins C."/>
            <person name="Moest M."/>
            <person name="Warren A I."/>
            <person name="Byers J.R.P. K."/>
            <person name="Montejo-Kovacevich G."/>
            <person name="Yen C E."/>
        </authorList>
    </citation>
    <scope>NUCLEOTIDE SEQUENCE [LARGE SCALE GENOMIC DNA]</scope>
</reference>